<comment type="caution">
    <text evidence="1">The sequence shown here is derived from an EMBL/GenBank/DDBJ whole genome shotgun (WGS) entry which is preliminary data.</text>
</comment>
<protein>
    <submittedName>
        <fullName evidence="1">Uncharacterized protein</fullName>
    </submittedName>
</protein>
<dbReference type="OrthoDB" id="7605045at2"/>
<dbReference type="RefSeq" id="WP_135982419.1">
    <property type="nucleotide sequence ID" value="NZ_JAASQM010000001.1"/>
</dbReference>
<reference evidence="1 2" key="1">
    <citation type="submission" date="2019-04" db="EMBL/GenBank/DDBJ databases">
        <title>Sphingomonas psychrotolerans sp. nov., isolated from soil in the Tianshan Mountains, Xinjiang, China.</title>
        <authorList>
            <person name="Luo Y."/>
            <person name="Sheng H."/>
        </authorList>
    </citation>
    <scope>NUCLEOTIDE SEQUENCE [LARGE SCALE GENOMIC DNA]</scope>
    <source>
        <strain evidence="1 2">KIS18-15</strain>
    </source>
</reference>
<dbReference type="AlphaFoldDB" id="A0A4S1WRK8"/>
<dbReference type="Proteomes" id="UP000309848">
    <property type="component" value="Unassembled WGS sequence"/>
</dbReference>
<accession>A0A4S1WRK8</accession>
<organism evidence="1 2">
    <name type="scientific">Sphingomonas naasensis</name>
    <dbReference type="NCBI Taxonomy" id="1344951"/>
    <lineage>
        <taxon>Bacteria</taxon>
        <taxon>Pseudomonadati</taxon>
        <taxon>Pseudomonadota</taxon>
        <taxon>Alphaproteobacteria</taxon>
        <taxon>Sphingomonadales</taxon>
        <taxon>Sphingomonadaceae</taxon>
        <taxon>Sphingomonas</taxon>
    </lineage>
</organism>
<gene>
    <name evidence="1" type="ORF">E5A74_02275</name>
</gene>
<sequence length="292" mass="31418">MTAVRILERLVRPAPIGIRFRDLATGGFVGDGLRVTVSSVRNPARRATLEVNGSAVWYAHRFPGFTDEALSAADWETLQQPCLIEVDDPSGRFLPLRVVLDLPHRGLIDWPGWGDLPQDLLAPLADDQSPPAILPDALPLFSAAGRTAPIPLAEVRCQLLRDDGGPAAWALLTASHAGTVRAIGQADAEGRAVLFFAYPERPRPSLATSPPAITDFRWSIELAAWWNGLDPARPPALAELMAQLDHPRTLFASTVSPPEPLPSQLLSFGRSLVLRTDSTPDGPSSSLLMAAS</sequence>
<evidence type="ECO:0000313" key="1">
    <source>
        <dbReference type="EMBL" id="TGX46021.1"/>
    </source>
</evidence>
<proteinExistence type="predicted"/>
<dbReference type="EMBL" id="SRXU01000001">
    <property type="protein sequence ID" value="TGX46021.1"/>
    <property type="molecule type" value="Genomic_DNA"/>
</dbReference>
<name>A0A4S1WRK8_9SPHN</name>
<evidence type="ECO:0000313" key="2">
    <source>
        <dbReference type="Proteomes" id="UP000309848"/>
    </source>
</evidence>
<keyword evidence="2" id="KW-1185">Reference proteome</keyword>